<feature type="transmembrane region" description="Helical" evidence="1">
    <location>
        <begin position="77"/>
        <end position="98"/>
    </location>
</feature>
<protein>
    <recommendedName>
        <fullName evidence="4">Transmembrane protein</fullName>
    </recommendedName>
</protein>
<reference evidence="2 3" key="3">
    <citation type="journal article" date="2011" name="J. Bacteriol.">
        <title>Genome sequences of Mycoplasma alligatoris A21JP2T and Mycoplasma crocodyli MP145T.</title>
        <authorList>
            <person name="Brown D.R."/>
            <person name="Farmerie W.G."/>
            <person name="May M."/>
            <person name="Benders G.A."/>
            <person name="Durkin A.S."/>
            <person name="Hlavinka K."/>
            <person name="Hostetler J."/>
            <person name="Jackson J."/>
            <person name="Johnson J."/>
            <person name="Miller R.H."/>
            <person name="Paralanov V."/>
            <person name="Radune D."/>
            <person name="Szczypinski B."/>
            <person name="Glass J.I."/>
        </authorList>
    </citation>
    <scope>NUCLEOTIDE SEQUENCE [LARGE SCALE GENOMIC DNA]</scope>
    <source>
        <strain evidence="3">ATCC 51981 / MP145</strain>
    </source>
</reference>
<keyword evidence="1" id="KW-0812">Transmembrane</keyword>
<dbReference type="HOGENOM" id="CLU_1804034_0_0_14"/>
<keyword evidence="1" id="KW-0472">Membrane</keyword>
<dbReference type="EMBL" id="CP001991">
    <property type="protein sequence ID" value="ADE19692.1"/>
    <property type="molecule type" value="Genomic_DNA"/>
</dbReference>
<dbReference type="Proteomes" id="UP000001845">
    <property type="component" value="Chromosome"/>
</dbReference>
<keyword evidence="3" id="KW-1185">Reference proteome</keyword>
<name>D5E4N7_MYCCM</name>
<accession>D5E4N7</accession>
<feature type="transmembrane region" description="Helical" evidence="1">
    <location>
        <begin position="110"/>
        <end position="131"/>
    </location>
</feature>
<feature type="transmembrane region" description="Helical" evidence="1">
    <location>
        <begin position="44"/>
        <end position="65"/>
    </location>
</feature>
<evidence type="ECO:0000256" key="1">
    <source>
        <dbReference type="SAM" id="Phobius"/>
    </source>
</evidence>
<reference key="2">
    <citation type="submission" date="2010-03" db="EMBL/GenBank/DDBJ databases">
        <authorList>
            <person name="Ma Z."/>
            <person name="Wang X."/>
            <person name="Liu H."/>
        </authorList>
    </citation>
    <scope>NUCLEOTIDE SEQUENCE</scope>
    <source>
        <strain>MP145</strain>
    </source>
</reference>
<dbReference type="RefSeq" id="WP_013054468.1">
    <property type="nucleotide sequence ID" value="NC_014014.1"/>
</dbReference>
<dbReference type="AlphaFoldDB" id="D5E4N7"/>
<organism evidence="2 3">
    <name type="scientific">Mycoplasma crocodyli (strain ATCC 51981 / MP145)</name>
    <dbReference type="NCBI Taxonomy" id="512564"/>
    <lineage>
        <taxon>Bacteria</taxon>
        <taxon>Bacillati</taxon>
        <taxon>Mycoplasmatota</taxon>
        <taxon>Mollicutes</taxon>
        <taxon>Mycoplasmataceae</taxon>
        <taxon>Mycoplasma</taxon>
    </lineage>
</organism>
<proteinExistence type="predicted"/>
<evidence type="ECO:0000313" key="3">
    <source>
        <dbReference type="Proteomes" id="UP000001845"/>
    </source>
</evidence>
<dbReference type="KEGG" id="mcd:MCRO_0047"/>
<gene>
    <name evidence="2" type="ordered locus">MCRO_0047</name>
</gene>
<sequence>MDISARRARNAALINILLEIFFMFFGLTTFLIAKFVENKKVGEIFNYVSLGLFVLWIVFFIILLTRTRDFKFLFWQRVTYILGFVLLISFSVLVVIFYKKIPENVLEWIPLIGLIVSWLFYLITISVLIVMRTKIKKTFSQTV</sequence>
<evidence type="ECO:0008006" key="4">
    <source>
        <dbReference type="Google" id="ProtNLM"/>
    </source>
</evidence>
<keyword evidence="1" id="KW-1133">Transmembrane helix</keyword>
<feature type="transmembrane region" description="Helical" evidence="1">
    <location>
        <begin position="12"/>
        <end position="32"/>
    </location>
</feature>
<evidence type="ECO:0000313" key="2">
    <source>
        <dbReference type="EMBL" id="ADE19692.1"/>
    </source>
</evidence>
<reference evidence="3" key="1">
    <citation type="submission" date="2010-03" db="EMBL/GenBank/DDBJ databases">
        <title>The complete genome of Mycoplasma crocodyli MP145.</title>
        <authorList>
            <person name="Glass J.I."/>
            <person name="Durkin A.S."/>
            <person name="Hostetler J."/>
            <person name="Jackson J."/>
            <person name="Johnson J."/>
            <person name="May M.A."/>
            <person name="Paralanov V."/>
            <person name="Radune D."/>
            <person name="Szczypinski B."/>
            <person name="Brown D.R."/>
        </authorList>
    </citation>
    <scope>NUCLEOTIDE SEQUENCE [LARGE SCALE GENOMIC DNA]</scope>
    <source>
        <strain evidence="3">ATCC 51981 / MP145</strain>
    </source>
</reference>